<organism evidence="2 3">
    <name type="scientific">Breznakiella homolactica</name>
    <dbReference type="NCBI Taxonomy" id="2798577"/>
    <lineage>
        <taxon>Bacteria</taxon>
        <taxon>Pseudomonadati</taxon>
        <taxon>Spirochaetota</taxon>
        <taxon>Spirochaetia</taxon>
        <taxon>Spirochaetales</taxon>
        <taxon>Breznakiellaceae</taxon>
        <taxon>Breznakiella</taxon>
    </lineage>
</organism>
<dbReference type="Proteomes" id="UP000595917">
    <property type="component" value="Chromosome"/>
</dbReference>
<sequence length="638" mass="68957">MGRIIRNVCLLLLCSAAVPGSAFSEETIFAFLSKTQAAKAETLFHGMEESSKVLRESRSELLQQEARYIREGALLMNLLDEYGNSVHGFSTAGQHLLKRKISLASAPQELETALRLRWETALKLGEGGFSPEDTGGSFRLSSLEEQIARNGRELAGILEPELGAQSAEALASLVFSLERLIAAHPDCPVITFRLLCGAAENLDAGAYREWLLALTGGSPRYLASAFDFSSAALGELNPEEGLFRAHYGDFVAEYAARKLLRDVYPAAAVCAWYGASRKGTGKVPYQGFDALAALLGNLNAVEAVPLHRVLFEDRYYRGAFAELFSILFVGGNLLGSGFYEEFRLDPRDVRQGIRRIHAAAAVPVREFPGPAVFDETGISRSAPDGTPDITEEAAEKTEEALPQSGGSLDLDAVFRGEAFFLSTAGLADLTLIEAYTGILADDPGAAAALDSGARYGPLRQRLEEALELYLESLGSLLPLDDDWAIALQYRTSVSPLRVRCSAAAERSLPDGTVIRIPAADAAYGQIFSDAPFLFQGGFLVCMIPALYEKRELDSMEWDIPAENAVTGETSAAPAVLNAVMETLSGRYGIPWYIMNFPSADFEGSYGNYRTLSGSVFPFARFLSLPPDLAGQPYGGGLR</sequence>
<evidence type="ECO:0000313" key="2">
    <source>
        <dbReference type="EMBL" id="QQO11254.1"/>
    </source>
</evidence>
<evidence type="ECO:0008006" key="4">
    <source>
        <dbReference type="Google" id="ProtNLM"/>
    </source>
</evidence>
<evidence type="ECO:0000256" key="1">
    <source>
        <dbReference type="SAM" id="SignalP"/>
    </source>
</evidence>
<accession>A0A7T8BAY9</accession>
<dbReference type="RefSeq" id="WP_215628563.1">
    <property type="nucleotide sequence ID" value="NZ_CP067089.2"/>
</dbReference>
<reference evidence="2" key="1">
    <citation type="submission" date="2021-01" db="EMBL/GenBank/DDBJ databases">
        <title>Description of Breznakiella homolactica.</title>
        <authorList>
            <person name="Song Y."/>
            <person name="Brune A."/>
        </authorList>
    </citation>
    <scope>NUCLEOTIDE SEQUENCE</scope>
    <source>
        <strain evidence="2">RmG30</strain>
    </source>
</reference>
<dbReference type="AlphaFoldDB" id="A0A7T8BAY9"/>
<dbReference type="EMBL" id="CP067089">
    <property type="protein sequence ID" value="QQO11254.1"/>
    <property type="molecule type" value="Genomic_DNA"/>
</dbReference>
<dbReference type="KEGG" id="bhc:JFL75_10200"/>
<feature type="signal peptide" evidence="1">
    <location>
        <begin position="1"/>
        <end position="24"/>
    </location>
</feature>
<gene>
    <name evidence="2" type="ORF">JFL75_10200</name>
</gene>
<keyword evidence="1" id="KW-0732">Signal</keyword>
<keyword evidence="3" id="KW-1185">Reference proteome</keyword>
<name>A0A7T8BAY9_9SPIR</name>
<feature type="chain" id="PRO_5031510238" description="DUF3160 domain-containing protein" evidence="1">
    <location>
        <begin position="25"/>
        <end position="638"/>
    </location>
</feature>
<proteinExistence type="predicted"/>
<protein>
    <recommendedName>
        <fullName evidence="4">DUF3160 domain-containing protein</fullName>
    </recommendedName>
</protein>
<evidence type="ECO:0000313" key="3">
    <source>
        <dbReference type="Proteomes" id="UP000595917"/>
    </source>
</evidence>